<evidence type="ECO:0000313" key="2">
    <source>
        <dbReference type="EMBL" id="KAG7449739.1"/>
    </source>
</evidence>
<sequence>MAQDQSPENEPFFSNPCSPFTSFLINLNVHETPQNDAETTSETRKGAYAELRSDQHVITGLRFCAERIPSIYVGLSGGWGMCIVECDPSKCMLRGHSWMPLKGNIKDLDRSEGSETREFLCFDRHLIVLAGIALYSWLLKVSPKQVQRGTVIRFSFSPPSPADRLVHSLVPVRFTADRSPPNYSAKVNATPAVTTLANERSNHLGGGQLSLRRLLRLRLLRSPSKILDTSRRSASKESYRLQRMIVFTVKPGGIETARARSDFTVGGREPTERVPRRRKSAKNEDKAMGIGGRAFQAVDMIDFLLIFPLRMAMSHRTEESHGVDTRISTEFLIGKLHVHVMRTRCLNVNVSSYHDAFPSRWIYLSGVGAEGLTF</sequence>
<reference evidence="2" key="1">
    <citation type="submission" date="2020-11" db="EMBL/GenBank/DDBJ databases">
        <title>Adaptations for nitrogen fixation in a non-lichenized fungal sporocarp promotes dispersal by wood-feeding termites.</title>
        <authorList>
            <consortium name="DOE Joint Genome Institute"/>
            <person name="Koch R.A."/>
            <person name="Yoon G."/>
            <person name="Arayal U."/>
            <person name="Lail K."/>
            <person name="Amirebrahimi M."/>
            <person name="Labutti K."/>
            <person name="Lipzen A."/>
            <person name="Riley R."/>
            <person name="Barry K."/>
            <person name="Henrissat B."/>
            <person name="Grigoriev I.V."/>
            <person name="Herr J.R."/>
            <person name="Aime M.C."/>
        </authorList>
    </citation>
    <scope>NUCLEOTIDE SEQUENCE</scope>
    <source>
        <strain evidence="2">MCA 3950</strain>
    </source>
</reference>
<dbReference type="GeneID" id="66099094"/>
<accession>A0A9P7VZC3</accession>
<dbReference type="EMBL" id="MU250527">
    <property type="protein sequence ID" value="KAG7449739.1"/>
    <property type="molecule type" value="Genomic_DNA"/>
</dbReference>
<dbReference type="Proteomes" id="UP000812287">
    <property type="component" value="Unassembled WGS sequence"/>
</dbReference>
<name>A0A9P7VZC3_9AGAR</name>
<comment type="caution">
    <text evidence="2">The sequence shown here is derived from an EMBL/GenBank/DDBJ whole genome shotgun (WGS) entry which is preliminary data.</text>
</comment>
<organism evidence="2 3">
    <name type="scientific">Guyanagaster necrorhizus</name>
    <dbReference type="NCBI Taxonomy" id="856835"/>
    <lineage>
        <taxon>Eukaryota</taxon>
        <taxon>Fungi</taxon>
        <taxon>Dikarya</taxon>
        <taxon>Basidiomycota</taxon>
        <taxon>Agaricomycotina</taxon>
        <taxon>Agaricomycetes</taxon>
        <taxon>Agaricomycetidae</taxon>
        <taxon>Agaricales</taxon>
        <taxon>Marasmiineae</taxon>
        <taxon>Physalacriaceae</taxon>
        <taxon>Guyanagaster</taxon>
    </lineage>
</organism>
<dbReference type="AlphaFoldDB" id="A0A9P7VZC3"/>
<protein>
    <submittedName>
        <fullName evidence="2">Uncharacterized protein</fullName>
    </submittedName>
</protein>
<dbReference type="RefSeq" id="XP_043043239.1">
    <property type="nucleotide sequence ID" value="XM_043176807.1"/>
</dbReference>
<gene>
    <name evidence="2" type="ORF">BT62DRAFT_1002054</name>
</gene>
<evidence type="ECO:0000313" key="3">
    <source>
        <dbReference type="Proteomes" id="UP000812287"/>
    </source>
</evidence>
<proteinExistence type="predicted"/>
<feature type="region of interest" description="Disordered" evidence="1">
    <location>
        <begin position="265"/>
        <end position="285"/>
    </location>
</feature>
<evidence type="ECO:0000256" key="1">
    <source>
        <dbReference type="SAM" id="MobiDB-lite"/>
    </source>
</evidence>
<keyword evidence="3" id="KW-1185">Reference proteome</keyword>